<dbReference type="OrthoDB" id="445819at2759"/>
<organism evidence="2 3">
    <name type="scientific">Symbiodinium necroappetens</name>
    <dbReference type="NCBI Taxonomy" id="1628268"/>
    <lineage>
        <taxon>Eukaryota</taxon>
        <taxon>Sar</taxon>
        <taxon>Alveolata</taxon>
        <taxon>Dinophyceae</taxon>
        <taxon>Suessiales</taxon>
        <taxon>Symbiodiniaceae</taxon>
        <taxon>Symbiodinium</taxon>
    </lineage>
</organism>
<gene>
    <name evidence="2" type="ORF">SNEC2469_LOCUS6090</name>
</gene>
<evidence type="ECO:0000313" key="2">
    <source>
        <dbReference type="EMBL" id="CAE7263216.1"/>
    </source>
</evidence>
<evidence type="ECO:0008006" key="4">
    <source>
        <dbReference type="Google" id="ProtNLM"/>
    </source>
</evidence>
<accession>A0A812MPW8</accession>
<evidence type="ECO:0000313" key="3">
    <source>
        <dbReference type="Proteomes" id="UP000601435"/>
    </source>
</evidence>
<dbReference type="Proteomes" id="UP000601435">
    <property type="component" value="Unassembled WGS sequence"/>
</dbReference>
<protein>
    <recommendedName>
        <fullName evidence="4">Reverse transcriptase domain-containing protein</fullName>
    </recommendedName>
</protein>
<dbReference type="EMBL" id="CAJNJA010010844">
    <property type="protein sequence ID" value="CAE7263216.1"/>
    <property type="molecule type" value="Genomic_DNA"/>
</dbReference>
<proteinExistence type="predicted"/>
<name>A0A812MPW8_9DINO</name>
<dbReference type="AlphaFoldDB" id="A0A812MPW8"/>
<evidence type="ECO:0000256" key="1">
    <source>
        <dbReference type="SAM" id="MobiDB-lite"/>
    </source>
</evidence>
<reference evidence="2" key="1">
    <citation type="submission" date="2021-02" db="EMBL/GenBank/DDBJ databases">
        <authorList>
            <person name="Dougan E. K."/>
            <person name="Rhodes N."/>
            <person name="Thang M."/>
            <person name="Chan C."/>
        </authorList>
    </citation>
    <scope>NUCLEOTIDE SEQUENCE</scope>
</reference>
<feature type="non-terminal residue" evidence="2">
    <location>
        <position position="761"/>
    </location>
</feature>
<comment type="caution">
    <text evidence="2">The sequence shown here is derived from an EMBL/GenBank/DDBJ whole genome shotgun (WGS) entry which is preliminary data.</text>
</comment>
<feature type="region of interest" description="Disordered" evidence="1">
    <location>
        <begin position="714"/>
        <end position="735"/>
    </location>
</feature>
<sequence>LVRNVWRSAKHKLVRRLAFRDALAAILLTCELRVGRYFHKWSAAAPQQQSRRRRDLLPLPRLAGWPAQVDTQQLSQTVCLEISNICISGLNCLHGGLKEPDVSALGTWTPTKAQASAHRHVCSRVVSFLSDLDSHFGNSLPWRNAFQCNEGATAAFEELRSEAVDLPGVAGTCNTSAVVPEEMQAVISDVERIFPAGLQVKEPEPHLSSQQRQQYVLLTIRELRCGKLRLRTAVQGMGGVFAVGKTSGRQRKVWDGSCVSCRASRPPKPCRLANPASFLDLEIEPGSDVFFSKRDASTFFDALQAPAELQGWFAQPPVHVDELLAAGLSMEDVLRCCDDRPPTVTGDTKLFPVHTVWPMGFSWSSAVAQETTLALCRRAGIEECSVLSLDHALPACFDEACFVATDDTVLVHKRKDKGASTLIRLDQAFEDCGVPRNRKKDVTLESQVTALGCDLTSRPAMARPNKAKLGQAICSTLDLLDTGVATPEGFHSLLGVWEWFSLLQRPFFSIYDAVFGFVRREPSRQKQVVPSNVMDEILLTLVLSPLFCTSLDREPLQFLTAADAAPQYGFGVSVCCCSATEAGNVCRLAERRGDYVRLTPGPEDPPEVGRLGQPHRLRFSQADFVTVMSCKAKGQAHSGVLEAHAYLLSLKWIARKAANHHHKAALLLDAKVVVGAASKGRSSARALRTVLTAAAATTLAADLLPRIVYIPSESNPADGPSRGKRPFGARPLRNGFGKRCSQKQLEVRVGSLVRLAKLSKT</sequence>
<keyword evidence="3" id="KW-1185">Reference proteome</keyword>